<sequence>MTKKSIFRKNLGFFSKTIFIVNVFAILALLLSYSAAYINPKSFWPIAFFGLGYLPILLINVGFVIYWVLRKPKLALFSLIPILFGWNLMTKHINFNGSDSADSTADVRVMSFNVHLFKPAKHVEANVKSETIDLINEVNPDVICFQEFYSRIKGSKKFTDELLAKSELKHVYFAPAVENSHEGYGQAIFSKYPIINSGMIKKNEFGINRIIYADVLKDKDTIRVYNVHLRSFALQNEDKEFIQNPSNSTESDKKISTRLGLKIKEAFTLRSNQAESLREHIKETTHPSVVMGDFNDTPMSYSVNLIGKNMLNAFQEKGNGWGVTHYEMLPLFQIDYILCSPQFAVNDYHIVKKKLSDHYPIWADLSFKNQD</sequence>
<protein>
    <submittedName>
        <fullName evidence="3">Endonuclease</fullName>
    </submittedName>
</protein>
<dbReference type="EMBL" id="PRDK01000003">
    <property type="protein sequence ID" value="MBE8713197.1"/>
    <property type="molecule type" value="Genomic_DNA"/>
</dbReference>
<reference evidence="3" key="1">
    <citation type="submission" date="2018-02" db="EMBL/GenBank/DDBJ databases">
        <authorList>
            <person name="Vasarhelyi B.M."/>
            <person name="Deshmukh S."/>
            <person name="Balint B."/>
            <person name="Kukolya J."/>
        </authorList>
    </citation>
    <scope>NUCLEOTIDE SEQUENCE</scope>
    <source>
        <strain evidence="3">KB22</strain>
    </source>
</reference>
<dbReference type="GO" id="GO:0016020">
    <property type="term" value="C:membrane"/>
    <property type="evidence" value="ECO:0007669"/>
    <property type="project" value="GOC"/>
</dbReference>
<proteinExistence type="predicted"/>
<keyword evidence="1" id="KW-1133">Transmembrane helix</keyword>
<comment type="caution">
    <text evidence="3">The sequence shown here is derived from an EMBL/GenBank/DDBJ whole genome shotgun (WGS) entry which is preliminary data.</text>
</comment>
<dbReference type="PANTHER" id="PTHR14859:SF15">
    <property type="entry name" value="ENDONUCLEASE_EXONUCLEASE_PHOSPHATASE DOMAIN-CONTAINING PROTEIN"/>
    <property type="match status" value="1"/>
</dbReference>
<keyword evidence="3" id="KW-0255">Endonuclease</keyword>
<dbReference type="Proteomes" id="UP000616201">
    <property type="component" value="Unassembled WGS sequence"/>
</dbReference>
<dbReference type="AlphaFoldDB" id="A0A928UUY8"/>
<feature type="transmembrane region" description="Helical" evidence="1">
    <location>
        <begin position="42"/>
        <end position="67"/>
    </location>
</feature>
<dbReference type="GO" id="GO:0004519">
    <property type="term" value="F:endonuclease activity"/>
    <property type="evidence" value="ECO:0007669"/>
    <property type="project" value="UniProtKB-KW"/>
</dbReference>
<dbReference type="SUPFAM" id="SSF56219">
    <property type="entry name" value="DNase I-like"/>
    <property type="match status" value="1"/>
</dbReference>
<feature type="domain" description="Endonuclease/exonuclease/phosphatase" evidence="2">
    <location>
        <begin position="110"/>
        <end position="358"/>
    </location>
</feature>
<evidence type="ECO:0000313" key="4">
    <source>
        <dbReference type="Proteomes" id="UP000616201"/>
    </source>
</evidence>
<keyword evidence="3" id="KW-0540">Nuclease</keyword>
<gene>
    <name evidence="3" type="ORF">C4F49_05860</name>
</gene>
<evidence type="ECO:0000259" key="2">
    <source>
        <dbReference type="Pfam" id="PF03372"/>
    </source>
</evidence>
<name>A0A928UUY8_9SPHI</name>
<dbReference type="Gene3D" id="3.60.10.10">
    <property type="entry name" value="Endonuclease/exonuclease/phosphatase"/>
    <property type="match status" value="1"/>
</dbReference>
<feature type="transmembrane region" description="Helical" evidence="1">
    <location>
        <begin position="74"/>
        <end position="90"/>
    </location>
</feature>
<dbReference type="CDD" id="cd09084">
    <property type="entry name" value="EEP-2"/>
    <property type="match status" value="1"/>
</dbReference>
<feature type="transmembrane region" description="Helical" evidence="1">
    <location>
        <begin position="12"/>
        <end position="36"/>
    </location>
</feature>
<organism evidence="3 4">
    <name type="scientific">Sphingobacterium hungaricum</name>
    <dbReference type="NCBI Taxonomy" id="2082723"/>
    <lineage>
        <taxon>Bacteria</taxon>
        <taxon>Pseudomonadati</taxon>
        <taxon>Bacteroidota</taxon>
        <taxon>Sphingobacteriia</taxon>
        <taxon>Sphingobacteriales</taxon>
        <taxon>Sphingobacteriaceae</taxon>
        <taxon>Sphingobacterium</taxon>
    </lineage>
</organism>
<keyword evidence="1" id="KW-0812">Transmembrane</keyword>
<dbReference type="GO" id="GO:0006506">
    <property type="term" value="P:GPI anchor biosynthetic process"/>
    <property type="evidence" value="ECO:0007669"/>
    <property type="project" value="TreeGrafter"/>
</dbReference>
<dbReference type="InterPro" id="IPR036691">
    <property type="entry name" value="Endo/exonu/phosph_ase_sf"/>
</dbReference>
<keyword evidence="4" id="KW-1185">Reference proteome</keyword>
<evidence type="ECO:0000256" key="1">
    <source>
        <dbReference type="SAM" id="Phobius"/>
    </source>
</evidence>
<keyword evidence="1" id="KW-0472">Membrane</keyword>
<dbReference type="Pfam" id="PF03372">
    <property type="entry name" value="Exo_endo_phos"/>
    <property type="match status" value="1"/>
</dbReference>
<keyword evidence="3" id="KW-0378">Hydrolase</keyword>
<evidence type="ECO:0000313" key="3">
    <source>
        <dbReference type="EMBL" id="MBE8713197.1"/>
    </source>
</evidence>
<accession>A0A928UUY8</accession>
<dbReference type="InterPro" id="IPR051916">
    <property type="entry name" value="GPI-anchor_lipid_remodeler"/>
</dbReference>
<dbReference type="InterPro" id="IPR005135">
    <property type="entry name" value="Endo/exonuclease/phosphatase"/>
</dbReference>
<dbReference type="RefSeq" id="WP_196935550.1">
    <property type="nucleotide sequence ID" value="NZ_MU158698.1"/>
</dbReference>
<dbReference type="PANTHER" id="PTHR14859">
    <property type="entry name" value="CALCOFLUOR WHITE HYPERSENSITIVE PROTEIN PRECURSOR"/>
    <property type="match status" value="1"/>
</dbReference>